<dbReference type="RefSeq" id="WP_012608273.1">
    <property type="nucleotide sequence ID" value="NC_011766.1"/>
</dbReference>
<dbReference type="GO" id="GO:0035269">
    <property type="term" value="P:protein O-linked glycosylation via mannose"/>
    <property type="evidence" value="ECO:0007669"/>
    <property type="project" value="TreeGrafter"/>
</dbReference>
<proteinExistence type="inferred from homology"/>
<keyword evidence="4" id="KW-0472">Membrane</keyword>
<evidence type="ECO:0000256" key="1">
    <source>
        <dbReference type="ARBA" id="ARBA00006739"/>
    </source>
</evidence>
<dbReference type="CDD" id="cd06442">
    <property type="entry name" value="DPM1_like"/>
    <property type="match status" value="1"/>
</dbReference>
<dbReference type="InterPro" id="IPR039528">
    <property type="entry name" value="DPM1-like"/>
</dbReference>
<dbReference type="STRING" id="490899.DKAM_0606"/>
<dbReference type="HOGENOM" id="CLU_033536_13_1_2"/>
<dbReference type="Proteomes" id="UP000006903">
    <property type="component" value="Chromosome"/>
</dbReference>
<evidence type="ECO:0000256" key="3">
    <source>
        <dbReference type="ARBA" id="ARBA00022679"/>
    </source>
</evidence>
<sequence>MMVGYLMKVSILLPTYNERKNIGILIPLIDSVLRGEGIEYEIIVIDDNSPDGTAEEALKLSSRFNVKVLKRPGRLGLSSAIHDGVRYSSGEVIVVMDADLQHPPGYIPMLVKRIGECDIVVASRYIPGGRSEGFPLVRRIISRGSILLAHLIVPGTRKVRDAVSGFFAAKRSVLSRWRLLEPYGYKVLVEILGELQDVKVCEEPIVFKKRERGSSKLTVKVILSYIKTIYRLNPRVFLGYVLLTLTIVLLLSITLLAI</sequence>
<dbReference type="KEGG" id="dka:DKAM_0606"/>
<dbReference type="PANTHER" id="PTHR43398:SF1">
    <property type="entry name" value="DOLICHOL-PHOSPHATE MANNOSYLTRANSFERASE SUBUNIT 1"/>
    <property type="match status" value="1"/>
</dbReference>
<dbReference type="GO" id="GO:0016020">
    <property type="term" value="C:membrane"/>
    <property type="evidence" value="ECO:0007669"/>
    <property type="project" value="GOC"/>
</dbReference>
<dbReference type="EMBL" id="CP001140">
    <property type="protein sequence ID" value="ACL10932.1"/>
    <property type="molecule type" value="Genomic_DNA"/>
</dbReference>
<dbReference type="GO" id="GO:0004582">
    <property type="term" value="F:dolichyl-phosphate beta-D-mannosyltransferase activity"/>
    <property type="evidence" value="ECO:0007669"/>
    <property type="project" value="InterPro"/>
</dbReference>
<keyword evidence="2 6" id="KW-0328">Glycosyltransferase</keyword>
<organism evidence="6 7">
    <name type="scientific">Desulfurococcus amylolyticus (strain DSM 18924 / JCM 16383 / VKM B-2413 / 1221n)</name>
    <name type="common">Desulfurococcus kamchatkensis</name>
    <dbReference type="NCBI Taxonomy" id="490899"/>
    <lineage>
        <taxon>Archaea</taxon>
        <taxon>Thermoproteota</taxon>
        <taxon>Thermoprotei</taxon>
        <taxon>Desulfurococcales</taxon>
        <taxon>Desulfurococcaceae</taxon>
        <taxon>Desulfurococcus</taxon>
    </lineage>
</organism>
<dbReference type="eggNOG" id="arCOG00894">
    <property type="taxonomic scope" value="Archaea"/>
</dbReference>
<keyword evidence="4" id="KW-0812">Transmembrane</keyword>
<feature type="transmembrane region" description="Helical" evidence="4">
    <location>
        <begin position="237"/>
        <end position="257"/>
    </location>
</feature>
<dbReference type="CAZy" id="GT2">
    <property type="family name" value="Glycosyltransferase Family 2"/>
</dbReference>
<protein>
    <submittedName>
        <fullName evidence="6">Dolichol-phosphate mannosyltransferase</fullName>
    </submittedName>
</protein>
<evidence type="ECO:0000256" key="2">
    <source>
        <dbReference type="ARBA" id="ARBA00022676"/>
    </source>
</evidence>
<feature type="domain" description="Glycosyltransferase 2-like" evidence="5">
    <location>
        <begin position="10"/>
        <end position="175"/>
    </location>
</feature>
<dbReference type="AlphaFoldDB" id="B8D4A1"/>
<dbReference type="InterPro" id="IPR029044">
    <property type="entry name" value="Nucleotide-diphossugar_trans"/>
</dbReference>
<evidence type="ECO:0000313" key="7">
    <source>
        <dbReference type="Proteomes" id="UP000006903"/>
    </source>
</evidence>
<evidence type="ECO:0000256" key="4">
    <source>
        <dbReference type="SAM" id="Phobius"/>
    </source>
</evidence>
<gene>
    <name evidence="6" type="ordered locus">DKAM_0606</name>
</gene>
<dbReference type="GO" id="GO:0006488">
    <property type="term" value="P:dolichol-linked oligosaccharide biosynthetic process"/>
    <property type="evidence" value="ECO:0007669"/>
    <property type="project" value="TreeGrafter"/>
</dbReference>
<dbReference type="GeneID" id="7171761"/>
<reference evidence="6 7" key="1">
    <citation type="journal article" date="2009" name="J. Bacteriol.">
        <title>Complete genome sequence of the anaerobic, protein-degrading hyperthermophilic crenarchaeon Desulfurococcus kamchatkensis.</title>
        <authorList>
            <person name="Ravin N.V."/>
            <person name="Mardanov A.V."/>
            <person name="Beletsky A.V."/>
            <person name="Kublanov I.V."/>
            <person name="Kolganova T.V."/>
            <person name="Lebedinsky A.V."/>
            <person name="Chernyh N.A."/>
            <person name="Bonch-Osmolovskaya E.A."/>
            <person name="Skryabin K.G."/>
        </authorList>
    </citation>
    <scope>NUCLEOTIDE SEQUENCE [LARGE SCALE GENOMIC DNA]</scope>
    <source>
        <strain evidence="7">DSM 18924 / JCM 16383 / VKM B-2413 / 1221n</strain>
    </source>
</reference>
<dbReference type="Gene3D" id="3.90.550.10">
    <property type="entry name" value="Spore Coat Polysaccharide Biosynthesis Protein SpsA, Chain A"/>
    <property type="match status" value="1"/>
</dbReference>
<evidence type="ECO:0000313" key="6">
    <source>
        <dbReference type="EMBL" id="ACL10932.1"/>
    </source>
</evidence>
<dbReference type="SUPFAM" id="SSF53448">
    <property type="entry name" value="Nucleotide-diphospho-sugar transferases"/>
    <property type="match status" value="1"/>
</dbReference>
<evidence type="ECO:0000259" key="5">
    <source>
        <dbReference type="Pfam" id="PF00535"/>
    </source>
</evidence>
<name>B8D4A1_DESA1</name>
<comment type="similarity">
    <text evidence="1">Belongs to the glycosyltransferase 2 family.</text>
</comment>
<keyword evidence="4" id="KW-1133">Transmembrane helix</keyword>
<keyword evidence="3 6" id="KW-0808">Transferase</keyword>
<dbReference type="InterPro" id="IPR001173">
    <property type="entry name" value="Glyco_trans_2-like"/>
</dbReference>
<accession>B8D4A1</accession>
<dbReference type="PANTHER" id="PTHR43398">
    <property type="entry name" value="DOLICHOL-PHOSPHATE MANNOSYLTRANSFERASE SUBUNIT 1"/>
    <property type="match status" value="1"/>
</dbReference>
<dbReference type="GO" id="GO:0006506">
    <property type="term" value="P:GPI anchor biosynthetic process"/>
    <property type="evidence" value="ECO:0007669"/>
    <property type="project" value="TreeGrafter"/>
</dbReference>
<dbReference type="Pfam" id="PF00535">
    <property type="entry name" value="Glycos_transf_2"/>
    <property type="match status" value="1"/>
</dbReference>